<sequence>MEGNEIGFLQATDGIYNVDIGVRVSNGSVELAYYSDAPDMELSSATLTKEKTKTLILYLIYALEQLE</sequence>
<dbReference type="HOGENOM" id="CLU_2806122_0_0_9"/>
<dbReference type="AlphaFoldDB" id="D4KCG6"/>
<reference evidence="1 2" key="2">
    <citation type="submission" date="2010-03" db="EMBL/GenBank/DDBJ databases">
        <authorList>
            <person name="Pajon A."/>
        </authorList>
    </citation>
    <scope>NUCLEOTIDE SEQUENCE [LARGE SCALE GENOMIC DNA]</scope>
    <source>
        <strain evidence="1 2">SL3/3</strain>
    </source>
</reference>
<dbReference type="KEGG" id="fpa:FPR_23600"/>
<dbReference type="EMBL" id="FP929046">
    <property type="protein sequence ID" value="CBL02529.1"/>
    <property type="molecule type" value="Genomic_DNA"/>
</dbReference>
<organism evidence="1 2">
    <name type="scientific">Faecalibacterium prausnitzii SL3/3</name>
    <dbReference type="NCBI Taxonomy" id="657322"/>
    <lineage>
        <taxon>Bacteria</taxon>
        <taxon>Bacillati</taxon>
        <taxon>Bacillota</taxon>
        <taxon>Clostridia</taxon>
        <taxon>Eubacteriales</taxon>
        <taxon>Oscillospiraceae</taxon>
        <taxon>Faecalibacterium</taxon>
    </lineage>
</organism>
<evidence type="ECO:0000313" key="1">
    <source>
        <dbReference type="EMBL" id="CBL02529.1"/>
    </source>
</evidence>
<evidence type="ECO:0000313" key="2">
    <source>
        <dbReference type="Proteomes" id="UP000007059"/>
    </source>
</evidence>
<dbReference type="RefSeq" id="WP_015538050.1">
    <property type="nucleotide sequence ID" value="NC_021020.1"/>
</dbReference>
<accession>D4KCG6</accession>
<gene>
    <name evidence="1" type="ORF">FPR_23600</name>
</gene>
<protein>
    <submittedName>
        <fullName evidence="1">Uncharacterized protein</fullName>
    </submittedName>
</protein>
<dbReference type="Proteomes" id="UP000007059">
    <property type="component" value="Chromosome"/>
</dbReference>
<name>D4KCG6_9FIRM</name>
<proteinExistence type="predicted"/>
<reference evidence="1 2" key="1">
    <citation type="submission" date="2010-03" db="EMBL/GenBank/DDBJ databases">
        <title>The genome sequence of Faecalibacterium prausnitzii SL3/3.</title>
        <authorList>
            <consortium name="metaHIT consortium -- http://www.metahit.eu/"/>
            <person name="Pajon A."/>
            <person name="Turner K."/>
            <person name="Parkhill J."/>
            <person name="Duncan S."/>
            <person name="Flint H."/>
        </authorList>
    </citation>
    <scope>NUCLEOTIDE SEQUENCE [LARGE SCALE GENOMIC DNA]</scope>
    <source>
        <strain evidence="1 2">SL3/3</strain>
    </source>
</reference>